<dbReference type="AlphaFoldDB" id="A0AAQ3PV72"/>
<evidence type="ECO:0000259" key="10">
    <source>
        <dbReference type="PROSITE" id="PS50089"/>
    </source>
</evidence>
<reference evidence="11 12" key="1">
    <citation type="submission" date="2024-02" db="EMBL/GenBank/DDBJ databases">
        <title>High-quality chromosome-scale genome assembly of Pensacola bahiagrass (Paspalum notatum Flugge var. saurae).</title>
        <authorList>
            <person name="Vega J.M."/>
            <person name="Podio M."/>
            <person name="Orjuela J."/>
            <person name="Siena L.A."/>
            <person name="Pessino S.C."/>
            <person name="Combes M.C."/>
            <person name="Mariac C."/>
            <person name="Albertini E."/>
            <person name="Pupilli F."/>
            <person name="Ortiz J.P.A."/>
            <person name="Leblanc O."/>
        </authorList>
    </citation>
    <scope>NUCLEOTIDE SEQUENCE [LARGE SCALE GENOMIC DNA]</scope>
    <source>
        <strain evidence="11">R1</strain>
        <tissue evidence="11">Leaf</tissue>
    </source>
</reference>
<dbReference type="Gene3D" id="3.30.40.10">
    <property type="entry name" value="Zinc/RING finger domain, C3HC4 (zinc finger)"/>
    <property type="match status" value="1"/>
</dbReference>
<feature type="compositionally biased region" description="Low complexity" evidence="8">
    <location>
        <begin position="86"/>
        <end position="117"/>
    </location>
</feature>
<dbReference type="GO" id="GO:0008270">
    <property type="term" value="F:zinc ion binding"/>
    <property type="evidence" value="ECO:0007669"/>
    <property type="project" value="UniProtKB-KW"/>
</dbReference>
<feature type="domain" description="RING-type" evidence="10">
    <location>
        <begin position="150"/>
        <end position="192"/>
    </location>
</feature>
<feature type="region of interest" description="Disordered" evidence="8">
    <location>
        <begin position="1"/>
        <end position="26"/>
    </location>
</feature>
<dbReference type="Pfam" id="PF13639">
    <property type="entry name" value="zf-RING_2"/>
    <property type="match status" value="1"/>
</dbReference>
<evidence type="ECO:0000313" key="12">
    <source>
        <dbReference type="Proteomes" id="UP001341281"/>
    </source>
</evidence>
<dbReference type="InterPro" id="IPR001841">
    <property type="entry name" value="Znf_RING"/>
</dbReference>
<dbReference type="EMBL" id="CP144746">
    <property type="protein sequence ID" value="WVZ56876.1"/>
    <property type="molecule type" value="Genomic_DNA"/>
</dbReference>
<evidence type="ECO:0000256" key="2">
    <source>
        <dbReference type="ARBA" id="ARBA00012483"/>
    </source>
</evidence>
<evidence type="ECO:0000256" key="6">
    <source>
        <dbReference type="ARBA" id="ARBA00024209"/>
    </source>
</evidence>
<dbReference type="PANTHER" id="PTHR14155:SF503">
    <property type="entry name" value="OS03G0340100 PROTEIN"/>
    <property type="match status" value="1"/>
</dbReference>
<dbReference type="GO" id="GO:0061630">
    <property type="term" value="F:ubiquitin protein ligase activity"/>
    <property type="evidence" value="ECO:0007669"/>
    <property type="project" value="UniProtKB-EC"/>
</dbReference>
<dbReference type="Proteomes" id="UP001341281">
    <property type="component" value="Chromosome 02"/>
</dbReference>
<comment type="similarity">
    <text evidence="6">Belongs to the RING-type zinc finger family. ATL subfamily.</text>
</comment>
<keyword evidence="5" id="KW-0862">Zinc</keyword>
<organism evidence="11 12">
    <name type="scientific">Paspalum notatum var. saurae</name>
    <dbReference type="NCBI Taxonomy" id="547442"/>
    <lineage>
        <taxon>Eukaryota</taxon>
        <taxon>Viridiplantae</taxon>
        <taxon>Streptophyta</taxon>
        <taxon>Embryophyta</taxon>
        <taxon>Tracheophyta</taxon>
        <taxon>Spermatophyta</taxon>
        <taxon>Magnoliopsida</taxon>
        <taxon>Liliopsida</taxon>
        <taxon>Poales</taxon>
        <taxon>Poaceae</taxon>
        <taxon>PACMAD clade</taxon>
        <taxon>Panicoideae</taxon>
        <taxon>Andropogonodae</taxon>
        <taxon>Paspaleae</taxon>
        <taxon>Paspalinae</taxon>
        <taxon>Paspalum</taxon>
    </lineage>
</organism>
<dbReference type="InterPro" id="IPR053238">
    <property type="entry name" value="RING-H2_zinc_finger"/>
</dbReference>
<keyword evidence="9" id="KW-0472">Membrane</keyword>
<proteinExistence type="inferred from homology"/>
<evidence type="ECO:0000313" key="11">
    <source>
        <dbReference type="EMBL" id="WVZ56876.1"/>
    </source>
</evidence>
<accession>A0AAQ3PV72</accession>
<keyword evidence="4 7" id="KW-0863">Zinc-finger</keyword>
<keyword evidence="9" id="KW-0812">Transmembrane</keyword>
<dbReference type="SMART" id="SM00184">
    <property type="entry name" value="RING"/>
    <property type="match status" value="1"/>
</dbReference>
<dbReference type="InterPro" id="IPR013083">
    <property type="entry name" value="Znf_RING/FYVE/PHD"/>
</dbReference>
<keyword evidence="12" id="KW-1185">Reference proteome</keyword>
<sequence>MARRFLLTADTTPQSPDGTGAADAVPPAPAPHMWNLHGSALKVAVAGNVVFAVLFFVAVIWRIFFTGAGQEGGGGAVSPQQDQGVASAHGAGASAGSSSPYPASSATSTPSASPRSGGLQKADLLALPVYVLGSSAEEGSGGAAEGRVECAVCLSELRDGDTGRVLPQCGHRFHAQCVDRWFGLHVTCPLCRAVVANGGSDKSCPKVQPQGV</sequence>
<name>A0AAQ3PV72_PASNO</name>
<feature type="region of interest" description="Disordered" evidence="8">
    <location>
        <begin position="72"/>
        <end position="117"/>
    </location>
</feature>
<keyword evidence="3" id="KW-0479">Metal-binding</keyword>
<evidence type="ECO:0000256" key="8">
    <source>
        <dbReference type="SAM" id="MobiDB-lite"/>
    </source>
</evidence>
<protein>
    <recommendedName>
        <fullName evidence="2">RING-type E3 ubiquitin transferase</fullName>
        <ecNumber evidence="2">2.3.2.27</ecNumber>
    </recommendedName>
</protein>
<dbReference type="EC" id="2.3.2.27" evidence="2"/>
<evidence type="ECO:0000256" key="3">
    <source>
        <dbReference type="ARBA" id="ARBA00022723"/>
    </source>
</evidence>
<evidence type="ECO:0000256" key="7">
    <source>
        <dbReference type="PROSITE-ProRule" id="PRU00175"/>
    </source>
</evidence>
<dbReference type="PANTHER" id="PTHR14155">
    <property type="entry name" value="RING FINGER DOMAIN-CONTAINING"/>
    <property type="match status" value="1"/>
</dbReference>
<dbReference type="PROSITE" id="PS50089">
    <property type="entry name" value="ZF_RING_2"/>
    <property type="match status" value="1"/>
</dbReference>
<feature type="compositionally biased region" description="Low complexity" evidence="8">
    <location>
        <begin position="16"/>
        <end position="25"/>
    </location>
</feature>
<dbReference type="CDD" id="cd16461">
    <property type="entry name" value="RING-H2_EL5-like"/>
    <property type="match status" value="1"/>
</dbReference>
<gene>
    <name evidence="11" type="ORF">U9M48_007347</name>
</gene>
<dbReference type="SUPFAM" id="SSF57850">
    <property type="entry name" value="RING/U-box"/>
    <property type="match status" value="1"/>
</dbReference>
<comment type="catalytic activity">
    <reaction evidence="1">
        <text>S-ubiquitinyl-[E2 ubiquitin-conjugating enzyme]-L-cysteine + [acceptor protein]-L-lysine = [E2 ubiquitin-conjugating enzyme]-L-cysteine + N(6)-ubiquitinyl-[acceptor protein]-L-lysine.</text>
        <dbReference type="EC" id="2.3.2.27"/>
    </reaction>
</comment>
<keyword evidence="9" id="KW-1133">Transmembrane helix</keyword>
<evidence type="ECO:0000256" key="5">
    <source>
        <dbReference type="ARBA" id="ARBA00022833"/>
    </source>
</evidence>
<evidence type="ECO:0000256" key="9">
    <source>
        <dbReference type="SAM" id="Phobius"/>
    </source>
</evidence>
<feature type="transmembrane region" description="Helical" evidence="9">
    <location>
        <begin position="43"/>
        <end position="64"/>
    </location>
</feature>
<evidence type="ECO:0000256" key="4">
    <source>
        <dbReference type="ARBA" id="ARBA00022771"/>
    </source>
</evidence>
<evidence type="ECO:0000256" key="1">
    <source>
        <dbReference type="ARBA" id="ARBA00000900"/>
    </source>
</evidence>